<feature type="domain" description="Mei2-like C-terminal RNA recognition motif" evidence="2">
    <location>
        <begin position="476"/>
        <end position="574"/>
    </location>
</feature>
<protein>
    <recommendedName>
        <fullName evidence="2">Mei2-like C-terminal RNA recognition motif domain-containing protein</fullName>
    </recommendedName>
</protein>
<sequence length="811" mass="88854">MDSRQNSIGGVSPTGFPDDNTNRSRVSTPSLASTSGWGNSARGDSFASSSSHGILRAGASAFMPRNAASPSGSRLRFLSMTSTDDTDDSPIIVTSAPKAKNAILPIGTKSSSKSTSPVHARAWFTTDIDPNKPPMGGHFMLVQGVKDVDLKTGIIALIEKDFSEEIAGKKLIKEAPDAMHTDVVLFINDVRVASTIYYHLECEGLLTVSFVNYDWYTSAKGVRIHGPEVTTMYVAQVTFVAEFKGRTTDFDPTINVYDKVHEVAASYGLVLALEQNKSAQYPLAQFRVEYFKVSSALRAMEVAKCGIKFDDMPGWIIFAKQYVVPTGSPAVYSKKLHQKPEPLVITALKAADVPSNGAEIVMSPTGRTAWYTDSDGVDHPVPPPRPVATVNRENDPPSGWTGKEVVRHDHFTATAAPPAARRPLLEFRSHGNVDTSTYVPQGNEVALYRGRNEDLLDMKPSSDIIPQRIFEGLDVRTTVMMRNIPVTWGWKQLKAALDLVCAGRFNFMYLRMDFKRAENVGYAFVNFESAEDIVTFLSCWLGKRWDPADYRYPKLVQCSYATIQGLDQLIEKFRNSSVMDEHADYRPMLFQTAPEKAKEEAEVAHMKSRGLPAGRICEVGEKKVFPAWNNRAKKERSTANAGHIGLFAPKFQRFNGDRRYRSYYDRGNPAELVESQPWAPPPTPYGGPAMAYGAPATPLASPVNGAFASQFPGPSTTSFGVPQPTAFTSAPHQVMVPPHVASYNFGAPRYQAVYPPNMGGPMQPAPYGFVAVPFAPGYAPQMPANRDSRAFNNGAGDSKDADAKMADGDRH</sequence>
<dbReference type="Proteomes" id="UP000503462">
    <property type="component" value="Chromosome 3"/>
</dbReference>
<gene>
    <name evidence="3" type="ORF">AMS68_004184</name>
</gene>
<evidence type="ECO:0000313" key="3">
    <source>
        <dbReference type="EMBL" id="QIW98666.1"/>
    </source>
</evidence>
<evidence type="ECO:0000313" key="4">
    <source>
        <dbReference type="Proteomes" id="UP000503462"/>
    </source>
</evidence>
<dbReference type="AlphaFoldDB" id="A0A6H0XV83"/>
<feature type="region of interest" description="Disordered" evidence="1">
    <location>
        <begin position="1"/>
        <end position="50"/>
    </location>
</feature>
<keyword evidence="4" id="KW-1185">Reference proteome</keyword>
<feature type="region of interest" description="Disordered" evidence="1">
    <location>
        <begin position="781"/>
        <end position="811"/>
    </location>
</feature>
<dbReference type="SUPFAM" id="SSF54928">
    <property type="entry name" value="RNA-binding domain, RBD"/>
    <property type="match status" value="1"/>
</dbReference>
<dbReference type="EMBL" id="CP051141">
    <property type="protein sequence ID" value="QIW98666.1"/>
    <property type="molecule type" value="Genomic_DNA"/>
</dbReference>
<dbReference type="Pfam" id="PF04059">
    <property type="entry name" value="RRM_2"/>
    <property type="match status" value="1"/>
</dbReference>
<feature type="compositionally biased region" description="Basic and acidic residues" evidence="1">
    <location>
        <begin position="797"/>
        <end position="811"/>
    </location>
</feature>
<dbReference type="InterPro" id="IPR035979">
    <property type="entry name" value="RBD_domain_sf"/>
</dbReference>
<reference evidence="3 4" key="1">
    <citation type="journal article" date="2016" name="Sci. Rep.">
        <title>Peltaster fructicola genome reveals evolution from an invasive phytopathogen to an ectophytic parasite.</title>
        <authorList>
            <person name="Xu C."/>
            <person name="Chen H."/>
            <person name="Gleason M.L."/>
            <person name="Xu J.R."/>
            <person name="Liu H."/>
            <person name="Zhang R."/>
            <person name="Sun G."/>
        </authorList>
    </citation>
    <scope>NUCLEOTIDE SEQUENCE [LARGE SCALE GENOMIC DNA]</scope>
    <source>
        <strain evidence="3 4">LNHT1506</strain>
    </source>
</reference>
<feature type="compositionally biased region" description="Polar residues" evidence="1">
    <location>
        <begin position="23"/>
        <end position="38"/>
    </location>
</feature>
<dbReference type="GO" id="GO:0003676">
    <property type="term" value="F:nucleic acid binding"/>
    <property type="evidence" value="ECO:0007669"/>
    <property type="project" value="InterPro"/>
</dbReference>
<evidence type="ECO:0000259" key="2">
    <source>
        <dbReference type="Pfam" id="PF04059"/>
    </source>
</evidence>
<evidence type="ECO:0000256" key="1">
    <source>
        <dbReference type="SAM" id="MobiDB-lite"/>
    </source>
</evidence>
<feature type="compositionally biased region" description="Low complexity" evidence="1">
    <location>
        <begin position="40"/>
        <end position="50"/>
    </location>
</feature>
<accession>A0A6H0XV83</accession>
<proteinExistence type="predicted"/>
<feature type="region of interest" description="Disordered" evidence="1">
    <location>
        <begin position="374"/>
        <end position="403"/>
    </location>
</feature>
<name>A0A6H0XV83_9PEZI</name>
<organism evidence="3 4">
    <name type="scientific">Peltaster fructicola</name>
    <dbReference type="NCBI Taxonomy" id="286661"/>
    <lineage>
        <taxon>Eukaryota</taxon>
        <taxon>Fungi</taxon>
        <taxon>Dikarya</taxon>
        <taxon>Ascomycota</taxon>
        <taxon>Pezizomycotina</taxon>
        <taxon>Dothideomycetes</taxon>
        <taxon>Dothideomycetes incertae sedis</taxon>
        <taxon>Peltaster</taxon>
    </lineage>
</organism>
<dbReference type="OrthoDB" id="417481at2759"/>
<dbReference type="InterPro" id="IPR007201">
    <property type="entry name" value="Mei2-like_Rrm_C"/>
</dbReference>